<evidence type="ECO:0000313" key="13">
    <source>
        <dbReference type="EMBL" id="KAG2486214.1"/>
    </source>
</evidence>
<feature type="domain" description="PAC" evidence="12">
    <location>
        <begin position="131"/>
        <end position="184"/>
    </location>
</feature>
<dbReference type="InterPro" id="IPR000700">
    <property type="entry name" value="PAS-assoc_C"/>
</dbReference>
<dbReference type="CDD" id="cd14003">
    <property type="entry name" value="STKc_AMPK-like"/>
    <property type="match status" value="1"/>
</dbReference>
<dbReference type="InterPro" id="IPR008271">
    <property type="entry name" value="Ser/Thr_kinase_AS"/>
</dbReference>
<dbReference type="Gene3D" id="1.10.510.10">
    <property type="entry name" value="Transferase(Phosphotransferase) domain 1"/>
    <property type="match status" value="1"/>
</dbReference>
<dbReference type="InterPro" id="IPR000014">
    <property type="entry name" value="PAS"/>
</dbReference>
<feature type="region of interest" description="Disordered" evidence="9">
    <location>
        <begin position="1"/>
        <end position="33"/>
    </location>
</feature>
<evidence type="ECO:0000256" key="8">
    <source>
        <dbReference type="PROSITE-ProRule" id="PRU10141"/>
    </source>
</evidence>
<keyword evidence="2" id="KW-0675">Receptor</keyword>
<feature type="compositionally biased region" description="Low complexity" evidence="9">
    <location>
        <begin position="897"/>
        <end position="907"/>
    </location>
</feature>
<feature type="compositionally biased region" description="Gly residues" evidence="9">
    <location>
        <begin position="1028"/>
        <end position="1037"/>
    </location>
</feature>
<comment type="caution">
    <text evidence="13">The sequence shown here is derived from an EMBL/GenBank/DDBJ whole genome shotgun (WGS) entry which is preliminary data.</text>
</comment>
<keyword evidence="2" id="KW-0600">Photoreceptor protein</keyword>
<dbReference type="SUPFAM" id="SSF55785">
    <property type="entry name" value="PYP-like sensor domain (PAS domain)"/>
    <property type="match status" value="2"/>
</dbReference>
<dbReference type="Pfam" id="PF13426">
    <property type="entry name" value="PAS_9"/>
    <property type="match status" value="2"/>
</dbReference>
<sequence>MPPRQVKAKSKPDSTAKAGAGGEDALEVQDGPAPWKNIFRPTCAAAPKDNSFTLDDEALVAAAESVLSSLTVSDPNEQGNPLCYVSPGFLSMTGYGEHECLGRNCKFLQAGKADPAALEQLRSGASSRSFASAELTNYRKDGRAFQNLLGVAPVLSGDGAALMHLVGCQCDLDERRRRGEQVDEAWVARWAEQARQSLTAFALVDVSGGGGGGGAGGAGGAGAAAGAQGAAGSGAGPVGSPPVSRATTAGSPGGMPPAAAVCAVSPGFTALTGYAQADVLGWNLLCLCGPDSSERDMKRLITAQWAHTPVAVKLLCYRRDGTPFWALVLSCPLASVAAAAQEGAAGAVAAARLGSGGLAAAAAAAAAARGPGAAGRSGTLGLGSLGGAAPGSLLGGLLQGGSGAAAGGGGGAPPAPPVKYCLCCVVDVTAQRLRRIVGGKYVLGKVIGAGAFGLVRVGKNVATEELVAVKSVDASRFRSIAEIDQIQEEMNVLASLKHPHIIRLMDVHFQSNTFFLVMEFAGGGSLVSFMRAHGDPAKHCLDEATAGRVFVQMISALDYCHRRRVIHRDLKPENILMDASNNLKIADFGLAAVAAPTGGLTLQCGTPEFTAPEITTGREYEGASVDIWSMGVILYEALSGGLPFRGASTSALFKAIQKGVYDPLPKHISAECRDLVKRMLIVDPRERISMDEILRHAWIQRNAAAAAAAGGGARLVPAASVTLDGSSSVLLPGAGSVNLPSDGLSLGGGLACSLSGGVDGGHSGPDGMGDGAGPRGVPPRISETSGQGALSGMPLPGAGVNSRPSSAGLGLGGPGSGAGGPGGGKAGAGSLGLGGAAGGGSLHDSVKLVIPSGAMADDPILAAILRGHASGDSASPARSGPGAGAGGDEEDFRVQTSAHSASPASGAAGAGGGGRGRDSTPVGPSRMGPSSRSMGGMPTGAAGGGLHGGGAQGNGKARAGQALLPTLGGGGGSAGGPGSPGLHTMLDRRLQEPSRFRSPARAGHPASPGQAARTQGSGLGSGRTAAAAGGGGAGAAAGGAQAADGNGRQLPPISNTTRGGPVKKDSRGPGSARPWLGEH</sequence>
<feature type="compositionally biased region" description="Low complexity" evidence="9">
    <location>
        <begin position="1038"/>
        <end position="1047"/>
    </location>
</feature>
<organism evidence="13 14">
    <name type="scientific">Edaphochlamys debaryana</name>
    <dbReference type="NCBI Taxonomy" id="47281"/>
    <lineage>
        <taxon>Eukaryota</taxon>
        <taxon>Viridiplantae</taxon>
        <taxon>Chlorophyta</taxon>
        <taxon>core chlorophytes</taxon>
        <taxon>Chlorophyceae</taxon>
        <taxon>CS clade</taxon>
        <taxon>Chlamydomonadales</taxon>
        <taxon>Chlamydomonadales incertae sedis</taxon>
        <taxon>Edaphochlamys</taxon>
    </lineage>
</organism>
<feature type="compositionally biased region" description="Basic and acidic residues" evidence="9">
    <location>
        <begin position="985"/>
        <end position="995"/>
    </location>
</feature>
<feature type="compositionally biased region" description="Low complexity" evidence="9">
    <location>
        <begin position="923"/>
        <end position="936"/>
    </location>
</feature>
<feature type="compositionally biased region" description="Low complexity" evidence="9">
    <location>
        <begin position="870"/>
        <end position="880"/>
    </location>
</feature>
<dbReference type="PROSITE" id="PS50011">
    <property type="entry name" value="PROTEIN_KINASE_DOM"/>
    <property type="match status" value="1"/>
</dbReference>
<keyword evidence="6" id="KW-0418">Kinase</keyword>
<feature type="compositionally biased region" description="Low complexity" evidence="9">
    <location>
        <begin position="954"/>
        <end position="966"/>
    </location>
</feature>
<reference evidence="13" key="1">
    <citation type="journal article" date="2020" name="bioRxiv">
        <title>Comparative genomics of Chlamydomonas.</title>
        <authorList>
            <person name="Craig R.J."/>
            <person name="Hasan A.R."/>
            <person name="Ness R.W."/>
            <person name="Keightley P.D."/>
        </authorList>
    </citation>
    <scope>NUCLEOTIDE SEQUENCE</scope>
    <source>
        <strain evidence="13">CCAP 11/70</strain>
    </source>
</reference>
<dbReference type="InterPro" id="IPR017441">
    <property type="entry name" value="Protein_kinase_ATP_BS"/>
</dbReference>
<dbReference type="SMART" id="SM00220">
    <property type="entry name" value="S_TKc"/>
    <property type="match status" value="1"/>
</dbReference>
<keyword evidence="7 8" id="KW-0067">ATP-binding</keyword>
<evidence type="ECO:0000256" key="3">
    <source>
        <dbReference type="ARBA" id="ARBA00022606"/>
    </source>
</evidence>
<dbReference type="AlphaFoldDB" id="A0A835XUN5"/>
<feature type="region of interest" description="Disordered" evidence="9">
    <location>
        <begin position="229"/>
        <end position="251"/>
    </location>
</feature>
<dbReference type="GO" id="GO:0004674">
    <property type="term" value="F:protein serine/threonine kinase activity"/>
    <property type="evidence" value="ECO:0007669"/>
    <property type="project" value="UniProtKB-KW"/>
</dbReference>
<keyword evidence="5 8" id="KW-0547">Nucleotide-binding</keyword>
<evidence type="ECO:0000259" key="12">
    <source>
        <dbReference type="PROSITE" id="PS50113"/>
    </source>
</evidence>
<dbReference type="CDD" id="cd00130">
    <property type="entry name" value="PAS"/>
    <property type="match status" value="2"/>
</dbReference>
<dbReference type="InterPro" id="IPR011009">
    <property type="entry name" value="Kinase-like_dom_sf"/>
</dbReference>
<feature type="region of interest" description="Disordered" evidence="9">
    <location>
        <begin position="757"/>
        <end position="823"/>
    </location>
</feature>
<keyword evidence="3" id="KW-0716">Sensory transduction</keyword>
<dbReference type="PANTHER" id="PTHR24346:SF82">
    <property type="entry name" value="KP78A-RELATED"/>
    <property type="match status" value="1"/>
</dbReference>
<dbReference type="FunFam" id="1.10.510.10:FF:000571">
    <property type="entry name" value="Maternal embryonic leucine zipper kinase"/>
    <property type="match status" value="1"/>
</dbReference>
<dbReference type="PROSITE" id="PS00107">
    <property type="entry name" value="PROTEIN_KINASE_ATP"/>
    <property type="match status" value="1"/>
</dbReference>
<dbReference type="OrthoDB" id="193931at2759"/>
<evidence type="ECO:0000256" key="5">
    <source>
        <dbReference type="ARBA" id="ARBA00022741"/>
    </source>
</evidence>
<dbReference type="EMBL" id="JAEHOE010000116">
    <property type="protein sequence ID" value="KAG2486214.1"/>
    <property type="molecule type" value="Genomic_DNA"/>
</dbReference>
<keyword evidence="2" id="KW-0157">Chromophore</keyword>
<proteinExistence type="predicted"/>
<evidence type="ECO:0000313" key="14">
    <source>
        <dbReference type="Proteomes" id="UP000612055"/>
    </source>
</evidence>
<feature type="binding site" evidence="8">
    <location>
        <position position="470"/>
    </location>
    <ligand>
        <name>ATP</name>
        <dbReference type="ChEBI" id="CHEBI:30616"/>
    </ligand>
</feature>
<dbReference type="PANTHER" id="PTHR24346">
    <property type="entry name" value="MAP/MICROTUBULE AFFINITY-REGULATING KINASE"/>
    <property type="match status" value="1"/>
</dbReference>
<evidence type="ECO:0008006" key="15">
    <source>
        <dbReference type="Google" id="ProtNLM"/>
    </source>
</evidence>
<evidence type="ECO:0000256" key="4">
    <source>
        <dbReference type="ARBA" id="ARBA00022679"/>
    </source>
</evidence>
<dbReference type="SUPFAM" id="SSF56112">
    <property type="entry name" value="Protein kinase-like (PK-like)"/>
    <property type="match status" value="1"/>
</dbReference>
<dbReference type="GO" id="GO:0005524">
    <property type="term" value="F:ATP binding"/>
    <property type="evidence" value="ECO:0007669"/>
    <property type="project" value="UniProtKB-UniRule"/>
</dbReference>
<evidence type="ECO:0000259" key="11">
    <source>
        <dbReference type="PROSITE" id="PS50112"/>
    </source>
</evidence>
<dbReference type="Proteomes" id="UP000612055">
    <property type="component" value="Unassembled WGS sequence"/>
</dbReference>
<dbReference type="GO" id="GO:0005737">
    <property type="term" value="C:cytoplasm"/>
    <property type="evidence" value="ECO:0007669"/>
    <property type="project" value="TreeGrafter"/>
</dbReference>
<evidence type="ECO:0000256" key="9">
    <source>
        <dbReference type="SAM" id="MobiDB-lite"/>
    </source>
</evidence>
<feature type="domain" description="PAS" evidence="11">
    <location>
        <begin position="55"/>
        <end position="104"/>
    </location>
</feature>
<feature type="region of interest" description="Disordered" evidence="9">
    <location>
        <begin position="869"/>
        <end position="1079"/>
    </location>
</feature>
<evidence type="ECO:0000256" key="1">
    <source>
        <dbReference type="ARBA" id="ARBA00022527"/>
    </source>
</evidence>
<keyword evidence="4" id="KW-0808">Transferase</keyword>
<feature type="compositionally biased region" description="Gly residues" evidence="9">
    <location>
        <begin position="967"/>
        <end position="979"/>
    </location>
</feature>
<dbReference type="Pfam" id="PF00069">
    <property type="entry name" value="Pkinase"/>
    <property type="match status" value="1"/>
</dbReference>
<evidence type="ECO:0000259" key="10">
    <source>
        <dbReference type="PROSITE" id="PS50011"/>
    </source>
</evidence>
<feature type="compositionally biased region" description="Gly residues" evidence="9">
    <location>
        <begin position="809"/>
        <end position="823"/>
    </location>
</feature>
<keyword evidence="14" id="KW-1185">Reference proteome</keyword>
<dbReference type="PROSITE" id="PS50112">
    <property type="entry name" value="PAS"/>
    <property type="match status" value="1"/>
</dbReference>
<feature type="compositionally biased region" description="Gly residues" evidence="9">
    <location>
        <begin position="937"/>
        <end position="953"/>
    </location>
</feature>
<dbReference type="GO" id="GO:0009882">
    <property type="term" value="F:blue light photoreceptor activity"/>
    <property type="evidence" value="ECO:0007669"/>
    <property type="project" value="UniProtKB-ARBA"/>
</dbReference>
<feature type="compositionally biased region" description="Gly residues" evidence="9">
    <location>
        <begin position="757"/>
        <end position="774"/>
    </location>
</feature>
<accession>A0A835XUN5</accession>
<name>A0A835XUN5_9CHLO</name>
<keyword evidence="1" id="KW-0723">Serine/threonine-protein kinase</keyword>
<dbReference type="PROSITE" id="PS50113">
    <property type="entry name" value="PAC"/>
    <property type="match status" value="1"/>
</dbReference>
<feature type="domain" description="Protein kinase" evidence="10">
    <location>
        <begin position="441"/>
        <end position="699"/>
    </location>
</feature>
<dbReference type="Gene3D" id="3.30.450.20">
    <property type="entry name" value="PAS domain"/>
    <property type="match status" value="2"/>
</dbReference>
<gene>
    <name evidence="13" type="ORF">HYH03_015176</name>
</gene>
<dbReference type="PROSITE" id="PS00108">
    <property type="entry name" value="PROTEIN_KINASE_ST"/>
    <property type="match status" value="1"/>
</dbReference>
<evidence type="ECO:0000256" key="6">
    <source>
        <dbReference type="ARBA" id="ARBA00022777"/>
    </source>
</evidence>
<dbReference type="InterPro" id="IPR035965">
    <property type="entry name" value="PAS-like_dom_sf"/>
</dbReference>
<evidence type="ECO:0000256" key="7">
    <source>
        <dbReference type="ARBA" id="ARBA00022840"/>
    </source>
</evidence>
<dbReference type="InterPro" id="IPR000719">
    <property type="entry name" value="Prot_kinase_dom"/>
</dbReference>
<protein>
    <recommendedName>
        <fullName evidence="15">LOV domain-containing protein</fullName>
    </recommendedName>
</protein>
<evidence type="ECO:0000256" key="2">
    <source>
        <dbReference type="ARBA" id="ARBA00022543"/>
    </source>
</evidence>